<gene>
    <name evidence="2" type="ORF">CRE_27140</name>
</gene>
<reference evidence="2" key="1">
    <citation type="submission" date="2007-07" db="EMBL/GenBank/DDBJ databases">
        <title>PCAP assembly of the Caenorhabditis remanei genome.</title>
        <authorList>
            <consortium name="The Caenorhabditis remanei Sequencing Consortium"/>
            <person name="Wilson R.K."/>
        </authorList>
    </citation>
    <scope>NUCLEOTIDE SEQUENCE [LARGE SCALE GENOMIC DNA]</scope>
    <source>
        <strain evidence="2">PB4641</strain>
    </source>
</reference>
<dbReference type="SMART" id="SM00254">
    <property type="entry name" value="ShKT"/>
    <property type="match status" value="2"/>
</dbReference>
<dbReference type="PANTHER" id="PTHR21724:SF109">
    <property type="entry name" value="SHKT DOMAIN-CONTAINING PROTEIN"/>
    <property type="match status" value="1"/>
</dbReference>
<dbReference type="Pfam" id="PF01549">
    <property type="entry name" value="ShK"/>
    <property type="match status" value="2"/>
</dbReference>
<keyword evidence="3" id="KW-1185">Reference proteome</keyword>
<evidence type="ECO:0000313" key="2">
    <source>
        <dbReference type="EMBL" id="EFP05616.1"/>
    </source>
</evidence>
<evidence type="ECO:0000256" key="1">
    <source>
        <dbReference type="PROSITE-ProRule" id="PRU01005"/>
    </source>
</evidence>
<dbReference type="HOGENOM" id="CLU_1798191_0_0_1"/>
<dbReference type="Gene3D" id="1.10.10.1940">
    <property type="match status" value="1"/>
</dbReference>
<evidence type="ECO:0000313" key="3">
    <source>
        <dbReference type="Proteomes" id="UP000008281"/>
    </source>
</evidence>
<dbReference type="RefSeq" id="XP_003114278.2">
    <property type="nucleotide sequence ID" value="XM_003114230.2"/>
</dbReference>
<dbReference type="CTD" id="9811919"/>
<dbReference type="OMA" id="WCQKSLN"/>
<dbReference type="eggNOG" id="ENOG502TFBT">
    <property type="taxonomic scope" value="Eukaryota"/>
</dbReference>
<dbReference type="AlphaFoldDB" id="E3LNP2"/>
<dbReference type="EMBL" id="DS268412">
    <property type="protein sequence ID" value="EFP05616.1"/>
    <property type="molecule type" value="Genomic_DNA"/>
</dbReference>
<name>E3LNP2_CAERE</name>
<feature type="disulfide bond" evidence="1">
    <location>
        <begin position="114"/>
        <end position="148"/>
    </location>
</feature>
<comment type="caution">
    <text evidence="1">Lacks conserved residue(s) required for the propagation of feature annotation.</text>
</comment>
<protein>
    <submittedName>
        <fullName evidence="2">Uncharacterized protein</fullName>
    </submittedName>
</protein>
<keyword evidence="1" id="KW-1015">Disulfide bond</keyword>
<organism evidence="3">
    <name type="scientific">Caenorhabditis remanei</name>
    <name type="common">Caenorhabditis vulgaris</name>
    <dbReference type="NCBI Taxonomy" id="31234"/>
    <lineage>
        <taxon>Eukaryota</taxon>
        <taxon>Metazoa</taxon>
        <taxon>Ecdysozoa</taxon>
        <taxon>Nematoda</taxon>
        <taxon>Chromadorea</taxon>
        <taxon>Rhabditida</taxon>
        <taxon>Rhabditina</taxon>
        <taxon>Rhabditomorpha</taxon>
        <taxon>Rhabditoidea</taxon>
        <taxon>Rhabditidae</taxon>
        <taxon>Peloderinae</taxon>
        <taxon>Caenorhabditis</taxon>
    </lineage>
</organism>
<proteinExistence type="predicted"/>
<sequence>MSSFVILTIFLGLFFTNCVAVRGEVRSNSRCSDVSLECEYREKYCFVPAYAGLMFKICRSTCDWCQKSLNDVIHSNRRFFPSLPADIPEWMTGVPPTPDNVEGSGSTGIIPSNCVDHFRTCSKTAALCQAVNYQNIMAQKCPKTCGICE</sequence>
<accession>E3LNP2</accession>
<dbReference type="PANTHER" id="PTHR21724">
    <property type="entry name" value="SHKT DOMAIN-CONTAINING PROTEIN"/>
    <property type="match status" value="1"/>
</dbReference>
<dbReference type="Proteomes" id="UP000008281">
    <property type="component" value="Unassembled WGS sequence"/>
</dbReference>
<dbReference type="KEGG" id="crq:GCK72_018363"/>
<dbReference type="GeneID" id="9811919"/>
<dbReference type="PROSITE" id="PS51670">
    <property type="entry name" value="SHKT"/>
    <property type="match status" value="1"/>
</dbReference>
<dbReference type="InterPro" id="IPR003582">
    <property type="entry name" value="ShKT_dom"/>
</dbReference>
<dbReference type="OrthoDB" id="5855273at2759"/>
<dbReference type="FunCoup" id="E3LNP2">
    <property type="interactions" value="1080"/>
</dbReference>